<dbReference type="EMBL" id="CP024201">
    <property type="protein sequence ID" value="ATQ44200.1"/>
    <property type="molecule type" value="Genomic_DNA"/>
</dbReference>
<proteinExistence type="predicted"/>
<dbReference type="AlphaFoldDB" id="A0A2D2B1S0"/>
<gene>
    <name evidence="2" type="ORF">CSW64_18315</name>
</gene>
<name>A0A2D2B1S0_9CAUL</name>
<accession>A0A2D2B1S0</accession>
<dbReference type="RefSeq" id="WP_099623448.1">
    <property type="nucleotide sequence ID" value="NZ_CP024201.1"/>
</dbReference>
<dbReference type="OrthoDB" id="2875619at2"/>
<reference evidence="2 3" key="1">
    <citation type="submission" date="2017-10" db="EMBL/GenBank/DDBJ databases">
        <title>Genome sequence of Caulobacter mirabilis FWC38.</title>
        <authorList>
            <person name="Fiebig A."/>
            <person name="Crosson S."/>
        </authorList>
    </citation>
    <scope>NUCLEOTIDE SEQUENCE [LARGE SCALE GENOMIC DNA]</scope>
    <source>
        <strain evidence="2 3">FWC 38</strain>
    </source>
</reference>
<dbReference type="Pfam" id="PF07791">
    <property type="entry name" value="Imm11"/>
    <property type="match status" value="1"/>
</dbReference>
<sequence length="246" mass="28029">MSESDNSAYLIQMKDRTTALFDVRDPQATYHPVQTRSFGDVNVTLDALSWTLPWETMTSLASRPSPALTAYCVLEPDRPLPDLLQDSNGVHFVSDRLKVVVEPLMKDCEFLPVEVTHIVHEQAVATIREGYWWMNCWRRIDCVDWEQSDAPAFSLTDPPRMNPAIKGTGVWKRLVLKPIDEDEHFFGLLGMFGGRRYLSATLMQTIRAAGLPITFMPQLLDQSDVDTANRLHFDIYMALNPWGARK</sequence>
<evidence type="ECO:0000313" key="2">
    <source>
        <dbReference type="EMBL" id="ATQ44200.1"/>
    </source>
</evidence>
<evidence type="ECO:0000259" key="1">
    <source>
        <dbReference type="Pfam" id="PF07791"/>
    </source>
</evidence>
<evidence type="ECO:0000313" key="3">
    <source>
        <dbReference type="Proteomes" id="UP000228945"/>
    </source>
</evidence>
<organism evidence="2 3">
    <name type="scientific">Caulobacter mirabilis</name>
    <dbReference type="NCBI Taxonomy" id="69666"/>
    <lineage>
        <taxon>Bacteria</taxon>
        <taxon>Pseudomonadati</taxon>
        <taxon>Pseudomonadota</taxon>
        <taxon>Alphaproteobacteria</taxon>
        <taxon>Caulobacterales</taxon>
        <taxon>Caulobacteraceae</taxon>
        <taxon>Caulobacter</taxon>
    </lineage>
</organism>
<dbReference type="InterPro" id="IPR012433">
    <property type="entry name" value="Imm11"/>
</dbReference>
<protein>
    <recommendedName>
        <fullName evidence="1">Immunity MXAN-0049 protein domain-containing protein</fullName>
    </recommendedName>
</protein>
<feature type="domain" description="Immunity MXAN-0049 protein" evidence="1">
    <location>
        <begin position="79"/>
        <end position="191"/>
    </location>
</feature>
<dbReference type="Proteomes" id="UP000228945">
    <property type="component" value="Chromosome"/>
</dbReference>
<dbReference type="KEGG" id="cmb:CSW64_18315"/>
<keyword evidence="3" id="KW-1185">Reference proteome</keyword>